<organism evidence="1 2">
    <name type="scientific">Amanita muscaria (strain Koide BX008)</name>
    <dbReference type="NCBI Taxonomy" id="946122"/>
    <lineage>
        <taxon>Eukaryota</taxon>
        <taxon>Fungi</taxon>
        <taxon>Dikarya</taxon>
        <taxon>Basidiomycota</taxon>
        <taxon>Agaricomycotina</taxon>
        <taxon>Agaricomycetes</taxon>
        <taxon>Agaricomycetidae</taxon>
        <taxon>Agaricales</taxon>
        <taxon>Pluteineae</taxon>
        <taxon>Amanitaceae</taxon>
        <taxon>Amanita</taxon>
    </lineage>
</organism>
<dbReference type="InParanoid" id="A0A0C2X1B7"/>
<dbReference type="AlphaFoldDB" id="A0A0C2X1B7"/>
<dbReference type="Proteomes" id="UP000054549">
    <property type="component" value="Unassembled WGS sequence"/>
</dbReference>
<evidence type="ECO:0000313" key="2">
    <source>
        <dbReference type="Proteomes" id="UP000054549"/>
    </source>
</evidence>
<accession>A0A0C2X1B7</accession>
<proteinExistence type="predicted"/>
<sequence length="112" mass="12703">MLWNEFLLQQLTPLLGSGGQDQVHLRASPLCIFPFPRFMEGAFEFIGGTFEGRVDIQGSLPSPASLPLRISNIVSVLFHMCCSRWSLSWRFCCDTRGFCKDRKIQTSTSDRI</sequence>
<keyword evidence="2" id="KW-1185">Reference proteome</keyword>
<dbReference type="HOGENOM" id="CLU_2145220_0_0_1"/>
<gene>
    <name evidence="1" type="ORF">M378DRAFT_739839</name>
</gene>
<dbReference type="EMBL" id="KN818265">
    <property type="protein sequence ID" value="KIL62926.1"/>
    <property type="molecule type" value="Genomic_DNA"/>
</dbReference>
<reference evidence="1 2" key="1">
    <citation type="submission" date="2014-04" db="EMBL/GenBank/DDBJ databases">
        <title>Evolutionary Origins and Diversification of the Mycorrhizal Mutualists.</title>
        <authorList>
            <consortium name="DOE Joint Genome Institute"/>
            <consortium name="Mycorrhizal Genomics Consortium"/>
            <person name="Kohler A."/>
            <person name="Kuo A."/>
            <person name="Nagy L.G."/>
            <person name="Floudas D."/>
            <person name="Copeland A."/>
            <person name="Barry K.W."/>
            <person name="Cichocki N."/>
            <person name="Veneault-Fourrey C."/>
            <person name="LaButti K."/>
            <person name="Lindquist E.A."/>
            <person name="Lipzen A."/>
            <person name="Lundell T."/>
            <person name="Morin E."/>
            <person name="Murat C."/>
            <person name="Riley R."/>
            <person name="Ohm R."/>
            <person name="Sun H."/>
            <person name="Tunlid A."/>
            <person name="Henrissat B."/>
            <person name="Grigoriev I.V."/>
            <person name="Hibbett D.S."/>
            <person name="Martin F."/>
        </authorList>
    </citation>
    <scope>NUCLEOTIDE SEQUENCE [LARGE SCALE GENOMIC DNA]</scope>
    <source>
        <strain evidence="1 2">Koide BX008</strain>
    </source>
</reference>
<protein>
    <submittedName>
        <fullName evidence="1">Uncharacterized protein</fullName>
    </submittedName>
</protein>
<name>A0A0C2X1B7_AMAMK</name>
<evidence type="ECO:0000313" key="1">
    <source>
        <dbReference type="EMBL" id="KIL62926.1"/>
    </source>
</evidence>